<dbReference type="Proteomes" id="UP000319296">
    <property type="component" value="Unassembled WGS sequence"/>
</dbReference>
<dbReference type="GO" id="GO:0004540">
    <property type="term" value="F:RNA nuclease activity"/>
    <property type="evidence" value="ECO:0007669"/>
    <property type="project" value="InterPro"/>
</dbReference>
<dbReference type="EMBL" id="SGBB01000034">
    <property type="protein sequence ID" value="RZD17539.1"/>
    <property type="molecule type" value="Genomic_DNA"/>
</dbReference>
<keyword evidence="1" id="KW-0597">Phosphoprotein</keyword>
<dbReference type="Gene3D" id="1.20.120.580">
    <property type="entry name" value="bsu32300-like"/>
    <property type="match status" value="1"/>
</dbReference>
<dbReference type="PANTHER" id="PTHR34139:SF1">
    <property type="entry name" value="RNASE MJ1380-RELATED"/>
    <property type="match status" value="1"/>
</dbReference>
<gene>
    <name evidence="7" type="ORF">EVG15_10615</name>
</gene>
<evidence type="ECO:0000256" key="6">
    <source>
        <dbReference type="ARBA" id="ARBA00024207"/>
    </source>
</evidence>
<accession>A0A519BJW3</accession>
<keyword evidence="5" id="KW-0378">Hydrolase</keyword>
<keyword evidence="4" id="KW-0547">Nucleotide-binding</keyword>
<dbReference type="GO" id="GO:0000166">
    <property type="term" value="F:nucleotide binding"/>
    <property type="evidence" value="ECO:0007669"/>
    <property type="project" value="UniProtKB-KW"/>
</dbReference>
<evidence type="ECO:0000256" key="1">
    <source>
        <dbReference type="ARBA" id="ARBA00022553"/>
    </source>
</evidence>
<evidence type="ECO:0000313" key="8">
    <source>
        <dbReference type="Proteomes" id="UP000319296"/>
    </source>
</evidence>
<evidence type="ECO:0000256" key="4">
    <source>
        <dbReference type="ARBA" id="ARBA00022741"/>
    </source>
</evidence>
<reference evidence="7 8" key="1">
    <citation type="journal article" date="2019" name="ISME J.">
        <title>Insights into ecological role of a new deltaproteobacterial order Candidatus Acidulodesulfobacterales by metagenomics and metatranscriptomics.</title>
        <authorList>
            <person name="Tan S."/>
            <person name="Liu J."/>
            <person name="Fang Y."/>
            <person name="Hedlund B.P."/>
            <person name="Lian Z.H."/>
            <person name="Huang L.Y."/>
            <person name="Li J.T."/>
            <person name="Huang L.N."/>
            <person name="Li W.J."/>
            <person name="Jiang H.C."/>
            <person name="Dong H.L."/>
            <person name="Shu W.S."/>
        </authorList>
    </citation>
    <scope>NUCLEOTIDE SEQUENCE [LARGE SCALE GENOMIC DNA]</scope>
    <source>
        <strain evidence="7">AP1</strain>
    </source>
</reference>
<keyword evidence="3" id="KW-0540">Nuclease</keyword>
<name>A0A519BJW3_9DELT</name>
<dbReference type="GO" id="GO:0016787">
    <property type="term" value="F:hydrolase activity"/>
    <property type="evidence" value="ECO:0007669"/>
    <property type="project" value="UniProtKB-KW"/>
</dbReference>
<sequence>MYDKELLLETLEQIYKLTKTILFRFEPIKNVADFTDSPAGMEKLDSICMPLIAIGESLKKLDKITEGELFKKYPEIEWKKAIGMRNIISHQYFDIDAEVVFHACDIEIPRLANTIKKMIKDNEKNK</sequence>
<evidence type="ECO:0000313" key="7">
    <source>
        <dbReference type="EMBL" id="RZD17539.1"/>
    </source>
</evidence>
<keyword evidence="2" id="KW-1277">Toxin-antitoxin system</keyword>
<dbReference type="GO" id="GO:0110001">
    <property type="term" value="C:toxin-antitoxin complex"/>
    <property type="evidence" value="ECO:0007669"/>
    <property type="project" value="InterPro"/>
</dbReference>
<dbReference type="Pfam" id="PF01934">
    <property type="entry name" value="HepT-like"/>
    <property type="match status" value="1"/>
</dbReference>
<protein>
    <submittedName>
        <fullName evidence="7">DUF86 domain-containing protein</fullName>
    </submittedName>
</protein>
<comment type="similarity">
    <text evidence="6">Belongs to the HepT RNase toxin family.</text>
</comment>
<comment type="caution">
    <text evidence="7">The sequence shown here is derived from an EMBL/GenBank/DDBJ whole genome shotgun (WGS) entry which is preliminary data.</text>
</comment>
<dbReference type="InterPro" id="IPR037038">
    <property type="entry name" value="HepT-like_sf"/>
</dbReference>
<organism evidence="7 8">
    <name type="scientific">Candidatus Acididesulfobacter diazotrophicus</name>
    <dbReference type="NCBI Taxonomy" id="2597226"/>
    <lineage>
        <taxon>Bacteria</taxon>
        <taxon>Deltaproteobacteria</taxon>
        <taxon>Candidatus Acidulodesulfobacterales</taxon>
        <taxon>Candidatus Acididesulfobacter</taxon>
    </lineage>
</organism>
<dbReference type="InterPro" id="IPR008201">
    <property type="entry name" value="HepT-like"/>
</dbReference>
<evidence type="ECO:0000256" key="5">
    <source>
        <dbReference type="ARBA" id="ARBA00022801"/>
    </source>
</evidence>
<dbReference type="AlphaFoldDB" id="A0A519BJW3"/>
<evidence type="ECO:0000256" key="3">
    <source>
        <dbReference type="ARBA" id="ARBA00022722"/>
    </source>
</evidence>
<dbReference type="InterPro" id="IPR051813">
    <property type="entry name" value="HepT_RNase_toxin"/>
</dbReference>
<evidence type="ECO:0000256" key="2">
    <source>
        <dbReference type="ARBA" id="ARBA00022649"/>
    </source>
</evidence>
<proteinExistence type="inferred from homology"/>
<dbReference type="PANTHER" id="PTHR34139">
    <property type="entry name" value="UPF0331 PROTEIN MJ0127"/>
    <property type="match status" value="1"/>
</dbReference>